<gene>
    <name evidence="1" type="ORF">P7D17_08795</name>
</gene>
<evidence type="ECO:0000313" key="2">
    <source>
        <dbReference type="Proteomes" id="UP001262817"/>
    </source>
</evidence>
<proteinExistence type="predicted"/>
<dbReference type="Proteomes" id="UP001262817">
    <property type="component" value="Unassembled WGS sequence"/>
</dbReference>
<dbReference type="RefSeq" id="WP_311843085.1">
    <property type="nucleotide sequence ID" value="NZ_JARPXR010000009.1"/>
</dbReference>
<sequence length="180" mass="21104">MRKIEYKFISVVPSYSNRKTIENTVKRELMMSDFSKLYDSHDEEGYWYAKCDSVNVDDVNEKNEILVSVSFIARPFFIVDSDAKQDLWDAMWYPDKYEQKLTFEVNYRKSIHIWNGYDKAISPIITFSGSSGSIKYLEQDFPLAEGRNEFFDFQLLKGVNELQLIGNGTFSFRLLGEVMM</sequence>
<evidence type="ECO:0000313" key="1">
    <source>
        <dbReference type="EMBL" id="MDT2584195.1"/>
    </source>
</evidence>
<dbReference type="AlphaFoldDB" id="A0AAJ2ITD8"/>
<organism evidence="1 2">
    <name type="scientific">Lactococcus petauri</name>
    <dbReference type="NCBI Taxonomy" id="1940789"/>
    <lineage>
        <taxon>Bacteria</taxon>
        <taxon>Bacillati</taxon>
        <taxon>Bacillota</taxon>
        <taxon>Bacilli</taxon>
        <taxon>Lactobacillales</taxon>
        <taxon>Streptococcaceae</taxon>
        <taxon>Lactococcus</taxon>
    </lineage>
</organism>
<reference evidence="1" key="1">
    <citation type="submission" date="2023-03" db="EMBL/GenBank/DDBJ databases">
        <authorList>
            <person name="Shen W."/>
            <person name="Cai J."/>
        </authorList>
    </citation>
    <scope>NUCLEOTIDE SEQUENCE</scope>
    <source>
        <strain evidence="1">P86-2</strain>
    </source>
</reference>
<name>A0AAJ2ITD8_9LACT</name>
<comment type="caution">
    <text evidence="1">The sequence shown here is derived from an EMBL/GenBank/DDBJ whole genome shotgun (WGS) entry which is preliminary data.</text>
</comment>
<dbReference type="EMBL" id="JARPXR010000009">
    <property type="protein sequence ID" value="MDT2584195.1"/>
    <property type="molecule type" value="Genomic_DNA"/>
</dbReference>
<protein>
    <submittedName>
        <fullName evidence="1">Uncharacterized protein</fullName>
    </submittedName>
</protein>
<accession>A0AAJ2ITD8</accession>